<dbReference type="EMBL" id="FJOG01000013">
    <property type="protein sequence ID" value="CZR59355.1"/>
    <property type="molecule type" value="Genomic_DNA"/>
</dbReference>
<feature type="region of interest" description="Disordered" evidence="2">
    <location>
        <begin position="1"/>
        <end position="25"/>
    </location>
</feature>
<evidence type="ECO:0000313" key="4">
    <source>
        <dbReference type="EMBL" id="CZR59355.1"/>
    </source>
</evidence>
<feature type="transmembrane region" description="Helical" evidence="3">
    <location>
        <begin position="37"/>
        <end position="65"/>
    </location>
</feature>
<dbReference type="AlphaFoldDB" id="A0A1L7X2U1"/>
<organism evidence="4 5">
    <name type="scientific">Phialocephala subalpina</name>
    <dbReference type="NCBI Taxonomy" id="576137"/>
    <lineage>
        <taxon>Eukaryota</taxon>
        <taxon>Fungi</taxon>
        <taxon>Dikarya</taxon>
        <taxon>Ascomycota</taxon>
        <taxon>Pezizomycotina</taxon>
        <taxon>Leotiomycetes</taxon>
        <taxon>Helotiales</taxon>
        <taxon>Mollisiaceae</taxon>
        <taxon>Phialocephala</taxon>
        <taxon>Phialocephala fortinii species complex</taxon>
    </lineage>
</organism>
<evidence type="ECO:0000256" key="2">
    <source>
        <dbReference type="SAM" id="MobiDB-lite"/>
    </source>
</evidence>
<comment type="similarity">
    <text evidence="1">Belongs to the ustYa family.</text>
</comment>
<gene>
    <name evidence="4" type="ORF">PAC_09247</name>
</gene>
<evidence type="ECO:0000256" key="1">
    <source>
        <dbReference type="ARBA" id="ARBA00035112"/>
    </source>
</evidence>
<keyword evidence="3" id="KW-0812">Transmembrane</keyword>
<dbReference type="GO" id="GO:0043386">
    <property type="term" value="P:mycotoxin biosynthetic process"/>
    <property type="evidence" value="ECO:0007669"/>
    <property type="project" value="InterPro"/>
</dbReference>
<dbReference type="OrthoDB" id="3687641at2759"/>
<keyword evidence="5" id="KW-1185">Reference proteome</keyword>
<protein>
    <submittedName>
        <fullName evidence="4">Uncharacterized protein</fullName>
    </submittedName>
</protein>
<evidence type="ECO:0000313" key="5">
    <source>
        <dbReference type="Proteomes" id="UP000184330"/>
    </source>
</evidence>
<proteinExistence type="inferred from homology"/>
<dbReference type="Pfam" id="PF11807">
    <property type="entry name" value="UstYa"/>
    <property type="match status" value="1"/>
</dbReference>
<accession>A0A1L7X2U1</accession>
<evidence type="ECO:0000256" key="3">
    <source>
        <dbReference type="SAM" id="Phobius"/>
    </source>
</evidence>
<feature type="compositionally biased region" description="Basic and acidic residues" evidence="2">
    <location>
        <begin position="1"/>
        <end position="19"/>
    </location>
</feature>
<keyword evidence="3" id="KW-1133">Transmembrane helix</keyword>
<dbReference type="Proteomes" id="UP000184330">
    <property type="component" value="Unassembled WGS sequence"/>
</dbReference>
<reference evidence="4 5" key="1">
    <citation type="submission" date="2016-03" db="EMBL/GenBank/DDBJ databases">
        <authorList>
            <person name="Ploux O."/>
        </authorList>
    </citation>
    <scope>NUCLEOTIDE SEQUENCE [LARGE SCALE GENOMIC DNA]</scope>
    <source>
        <strain evidence="4 5">UAMH 11012</strain>
    </source>
</reference>
<keyword evidence="3" id="KW-0472">Membrane</keyword>
<dbReference type="InterPro" id="IPR021765">
    <property type="entry name" value="UstYa-like"/>
</dbReference>
<name>A0A1L7X2U1_9HELO</name>
<sequence>MAKYDRVSSEDSSNEHLMPDDSSSLYSPVTLRRSRRFGLSITTTCLLVYCALSTTAVAIFMVAILKQLQLQSNGNSSQANKVFKAAYGHNTALMSVDHKYDSLWENQDGQSQVLLLPDDDSDGELVPGAFSMFHQLHCLSSLRHAIQMAREGKDPGLDQKDNTHWPHYYIVLGGWHYRTRIALK</sequence>